<dbReference type="InterPro" id="IPR002110">
    <property type="entry name" value="Ankyrin_rpt"/>
</dbReference>
<organism evidence="3">
    <name type="scientific">Ailuropoda melanoleuca</name>
    <name type="common">Giant panda</name>
    <dbReference type="NCBI Taxonomy" id="9646"/>
    <lineage>
        <taxon>Eukaryota</taxon>
        <taxon>Metazoa</taxon>
        <taxon>Chordata</taxon>
        <taxon>Craniata</taxon>
        <taxon>Vertebrata</taxon>
        <taxon>Euteleostomi</taxon>
        <taxon>Mammalia</taxon>
        <taxon>Eutheria</taxon>
        <taxon>Laurasiatheria</taxon>
        <taxon>Carnivora</taxon>
        <taxon>Caniformia</taxon>
        <taxon>Ursidae</taxon>
        <taxon>Ailuropoda</taxon>
    </lineage>
</organism>
<feature type="repeat" description="ANK" evidence="1">
    <location>
        <begin position="178"/>
        <end position="203"/>
    </location>
</feature>
<gene>
    <name evidence="3" type="ORF">PANDA_021845</name>
</gene>
<proteinExistence type="predicted"/>
<dbReference type="FunFam" id="1.25.40.20:FF:000296">
    <property type="entry name" value="Ankyrin repeat and fibronectin type III domain containing 1"/>
    <property type="match status" value="1"/>
</dbReference>
<evidence type="ECO:0000313" key="3">
    <source>
        <dbReference type="EMBL" id="EFB27075.1"/>
    </source>
</evidence>
<dbReference type="SMART" id="SM00248">
    <property type="entry name" value="ANK"/>
    <property type="match status" value="2"/>
</dbReference>
<dbReference type="InterPro" id="IPR036770">
    <property type="entry name" value="Ankyrin_rpt-contain_sf"/>
</dbReference>
<name>D2I7E6_AILME</name>
<feature type="compositionally biased region" description="Basic and acidic residues" evidence="2">
    <location>
        <begin position="366"/>
        <end position="385"/>
    </location>
</feature>
<feature type="region of interest" description="Disordered" evidence="2">
    <location>
        <begin position="340"/>
        <end position="385"/>
    </location>
</feature>
<dbReference type="PANTHER" id="PTHR21437">
    <property type="entry name" value="WIDE AWAKE"/>
    <property type="match status" value="1"/>
</dbReference>
<dbReference type="GO" id="GO:0005819">
    <property type="term" value="C:spindle"/>
    <property type="evidence" value="ECO:0007669"/>
    <property type="project" value="TreeGrafter"/>
</dbReference>
<sequence length="385" mass="43447">MPVVSALEDTVWGIWGEQGWTYGYKSPKLLGTEVAHQISDKRHNLTPQEKGYLQRTTTPTPNRGQHLKVGRNRRMKMTQQMQNLHLSQSKKHSAPSSPNAAKRLYRNLSEKLKGSHSSFDEAYFRTRTDRLSLRKTSVNFQGNEAMFEAVEQQDIDAVQTLLYQYTPEELDLNTPNSEGLTPLDIAIMTNNVPIARILLRTGARESPHFVSLESRAMHLATLVQEAQQRVSELSAQVENEGPSLDNTEKEKQLKAWEWRCRLYRRMRTGFEHARAPEVPTNACLMVTGSTVLTVSFQEPLSVNAAVVTRYKAPSPPHTAIPTPGLNKLYHLPPGSLAVAEPRRHRGCGGGRQQSDSLSPKRHSTHRSCEKATEERIRDTKARLLD</sequence>
<dbReference type="SUPFAM" id="SSF48403">
    <property type="entry name" value="Ankyrin repeat"/>
    <property type="match status" value="1"/>
</dbReference>
<dbReference type="InterPro" id="IPR039269">
    <property type="entry name" value="ANKFN1"/>
</dbReference>
<keyword evidence="1" id="KW-0040">ANK repeat</keyword>
<dbReference type="GO" id="GO:0061172">
    <property type="term" value="P:regulation of establishment of bipolar cell polarity"/>
    <property type="evidence" value="ECO:0007669"/>
    <property type="project" value="TreeGrafter"/>
</dbReference>
<dbReference type="PROSITE" id="PS50297">
    <property type="entry name" value="ANK_REP_REGION"/>
    <property type="match status" value="1"/>
</dbReference>
<dbReference type="Gene3D" id="1.25.40.20">
    <property type="entry name" value="Ankyrin repeat-containing domain"/>
    <property type="match status" value="1"/>
</dbReference>
<dbReference type="PANTHER" id="PTHR21437:SF3">
    <property type="entry name" value="ANKYRIN REPEAT AND FIBRONECTIN TYPE-III DOMAIN-CONTAINING PROTEIN 1"/>
    <property type="match status" value="1"/>
</dbReference>
<dbReference type="PROSITE" id="PS50088">
    <property type="entry name" value="ANK_REPEAT"/>
    <property type="match status" value="1"/>
</dbReference>
<evidence type="ECO:0000256" key="2">
    <source>
        <dbReference type="SAM" id="MobiDB-lite"/>
    </source>
</evidence>
<dbReference type="AlphaFoldDB" id="D2I7E6"/>
<dbReference type="EMBL" id="GL195321">
    <property type="protein sequence ID" value="EFB27075.1"/>
    <property type="molecule type" value="Genomic_DNA"/>
</dbReference>
<reference evidence="3" key="1">
    <citation type="journal article" date="2010" name="Nature">
        <title>The sequence and de novo assembly of the giant panda genome.</title>
        <authorList>
            <person name="Li R."/>
            <person name="Fan W."/>
            <person name="Tian G."/>
            <person name="Zhu H."/>
            <person name="He L."/>
            <person name="Cai J."/>
            <person name="Huang Q."/>
            <person name="Cai Q."/>
            <person name="Li B."/>
            <person name="Bai Y."/>
            <person name="Zhang Z."/>
            <person name="Zhang Y."/>
            <person name="Wang W."/>
            <person name="Li J."/>
            <person name="Wei F."/>
            <person name="Li H."/>
            <person name="Jian M."/>
            <person name="Li J."/>
            <person name="Zhang Z."/>
            <person name="Nielsen R."/>
            <person name="Li D."/>
            <person name="Gu W."/>
            <person name="Yang Z."/>
            <person name="Xuan Z."/>
            <person name="Ryder O.A."/>
            <person name="Leung F.C."/>
            <person name="Zhou Y."/>
            <person name="Cao J."/>
            <person name="Sun X."/>
            <person name="Fu Y."/>
            <person name="Fang X."/>
            <person name="Guo X."/>
            <person name="Wang B."/>
            <person name="Hou R."/>
            <person name="Shen F."/>
            <person name="Mu B."/>
            <person name="Ni P."/>
            <person name="Lin R."/>
            <person name="Qian W."/>
            <person name="Wang G."/>
            <person name="Yu C."/>
            <person name="Nie W."/>
            <person name="Wang J."/>
            <person name="Wu Z."/>
            <person name="Liang H."/>
            <person name="Min J."/>
            <person name="Wu Q."/>
            <person name="Cheng S."/>
            <person name="Ruan J."/>
            <person name="Wang M."/>
            <person name="Shi Z."/>
            <person name="Wen M."/>
            <person name="Liu B."/>
            <person name="Ren X."/>
            <person name="Zheng H."/>
            <person name="Dong D."/>
            <person name="Cook K."/>
            <person name="Shan G."/>
            <person name="Zhang H."/>
            <person name="Kosiol C."/>
            <person name="Xie X."/>
            <person name="Lu Z."/>
            <person name="Zheng H."/>
            <person name="Li Y."/>
            <person name="Steiner C.C."/>
            <person name="Lam T.T."/>
            <person name="Lin S."/>
            <person name="Zhang Q."/>
            <person name="Li G."/>
            <person name="Tian J."/>
            <person name="Gong T."/>
            <person name="Liu H."/>
            <person name="Zhang D."/>
            <person name="Fang L."/>
            <person name="Ye C."/>
            <person name="Zhang J."/>
            <person name="Hu W."/>
            <person name="Xu A."/>
            <person name="Ren Y."/>
            <person name="Zhang G."/>
            <person name="Bruford M.W."/>
            <person name="Li Q."/>
            <person name="Ma L."/>
            <person name="Guo Y."/>
            <person name="An N."/>
            <person name="Hu Y."/>
            <person name="Zheng Y."/>
            <person name="Shi Y."/>
            <person name="Li Z."/>
            <person name="Liu Q."/>
            <person name="Chen Y."/>
            <person name="Zhao J."/>
            <person name="Qu N."/>
            <person name="Zhao S."/>
            <person name="Tian F."/>
            <person name="Wang X."/>
            <person name="Wang H."/>
            <person name="Xu L."/>
            <person name="Liu X."/>
            <person name="Vinar T."/>
            <person name="Wang Y."/>
            <person name="Lam T.W."/>
            <person name="Yiu S.M."/>
            <person name="Liu S."/>
            <person name="Zhang H."/>
            <person name="Li D."/>
            <person name="Huang Y."/>
            <person name="Wang X."/>
            <person name="Yang G."/>
            <person name="Jiang Z."/>
            <person name="Wang J."/>
            <person name="Qin N."/>
            <person name="Li L."/>
            <person name="Li J."/>
            <person name="Bolund L."/>
            <person name="Kristiansen K."/>
            <person name="Wong G.K."/>
            <person name="Olson M."/>
            <person name="Zhang X."/>
            <person name="Li S."/>
            <person name="Yang H."/>
            <person name="Wang J."/>
            <person name="Wang J."/>
        </authorList>
    </citation>
    <scope>NUCLEOTIDE SEQUENCE [LARGE SCALE GENOMIC DNA]</scope>
</reference>
<dbReference type="GO" id="GO:0000132">
    <property type="term" value="P:establishment of mitotic spindle orientation"/>
    <property type="evidence" value="ECO:0007669"/>
    <property type="project" value="TreeGrafter"/>
</dbReference>
<accession>D2I7E6</accession>
<protein>
    <submittedName>
        <fullName evidence="3">Uncharacterized protein</fullName>
    </submittedName>
</protein>
<evidence type="ECO:0000256" key="1">
    <source>
        <dbReference type="PROSITE-ProRule" id="PRU00023"/>
    </source>
</evidence>
<dbReference type="Pfam" id="PF12796">
    <property type="entry name" value="Ank_2"/>
    <property type="match status" value="1"/>
</dbReference>
<dbReference type="InParanoid" id="D2I7E6"/>
<feature type="region of interest" description="Disordered" evidence="2">
    <location>
        <begin position="81"/>
        <end position="100"/>
    </location>
</feature>